<feature type="compositionally biased region" description="Polar residues" evidence="1">
    <location>
        <begin position="153"/>
        <end position="163"/>
    </location>
</feature>
<dbReference type="EMBL" id="JARJCM010000345">
    <property type="protein sequence ID" value="KAJ7018309.1"/>
    <property type="molecule type" value="Genomic_DNA"/>
</dbReference>
<feature type="compositionally biased region" description="Low complexity" evidence="1">
    <location>
        <begin position="193"/>
        <end position="222"/>
    </location>
</feature>
<protein>
    <submittedName>
        <fullName evidence="2">Uncharacterized protein</fullName>
    </submittedName>
</protein>
<gene>
    <name evidence="2" type="ORF">C8F04DRAFT_1199092</name>
</gene>
<name>A0AAD6WRJ2_9AGAR</name>
<reference evidence="2" key="1">
    <citation type="submission" date="2023-03" db="EMBL/GenBank/DDBJ databases">
        <title>Massive genome expansion in bonnet fungi (Mycena s.s.) driven by repeated elements and novel gene families across ecological guilds.</title>
        <authorList>
            <consortium name="Lawrence Berkeley National Laboratory"/>
            <person name="Harder C.B."/>
            <person name="Miyauchi S."/>
            <person name="Viragh M."/>
            <person name="Kuo A."/>
            <person name="Thoen E."/>
            <person name="Andreopoulos B."/>
            <person name="Lu D."/>
            <person name="Skrede I."/>
            <person name="Drula E."/>
            <person name="Henrissat B."/>
            <person name="Morin E."/>
            <person name="Kohler A."/>
            <person name="Barry K."/>
            <person name="LaButti K."/>
            <person name="Morin E."/>
            <person name="Salamov A."/>
            <person name="Lipzen A."/>
            <person name="Mereny Z."/>
            <person name="Hegedus B."/>
            <person name="Baldrian P."/>
            <person name="Stursova M."/>
            <person name="Weitz H."/>
            <person name="Taylor A."/>
            <person name="Grigoriev I.V."/>
            <person name="Nagy L.G."/>
            <person name="Martin F."/>
            <person name="Kauserud H."/>
        </authorList>
    </citation>
    <scope>NUCLEOTIDE SEQUENCE</scope>
    <source>
        <strain evidence="2">CBHHK200</strain>
    </source>
</reference>
<evidence type="ECO:0000313" key="2">
    <source>
        <dbReference type="EMBL" id="KAJ7018309.1"/>
    </source>
</evidence>
<proteinExistence type="predicted"/>
<comment type="caution">
    <text evidence="2">The sequence shown here is derived from an EMBL/GenBank/DDBJ whole genome shotgun (WGS) entry which is preliminary data.</text>
</comment>
<accession>A0AAD6WRJ2</accession>
<keyword evidence="3" id="KW-1185">Reference proteome</keyword>
<sequence length="310" mass="32911">MSKTRCQPRYFPQPGHEDTITHDGRKDGRYYVVGAGHCGNGVFTDPKIADRETDGFSGYEKRSTKRWTGINGVEEIWASYCDRLHRDGCHTGRLPDGWDAPVAVVHGCAPPTRAAAAAASERLAVGERLVNPLVFPAPATSASPAPPAPHTPQKSLGSGNTWASPLIVRSSASPSPLRPPPHYSQRAALNPNGSSASTSAGSSVLSAISSSTSVSSSSSASAQTPKKTTHSRVQSSPNADYDTDFYYDDDSDDENAAPGPSRMSTGGASSLGARHRDSAFDALRQNMDRLRYMEIRAGRSSTILCEFAAS</sequence>
<dbReference type="AlphaFoldDB" id="A0AAD6WRJ2"/>
<dbReference type="Proteomes" id="UP001218188">
    <property type="component" value="Unassembled WGS sequence"/>
</dbReference>
<feature type="region of interest" description="Disordered" evidence="1">
    <location>
        <begin position="140"/>
        <end position="273"/>
    </location>
</feature>
<feature type="compositionally biased region" description="Acidic residues" evidence="1">
    <location>
        <begin position="241"/>
        <end position="255"/>
    </location>
</feature>
<feature type="region of interest" description="Disordered" evidence="1">
    <location>
        <begin position="1"/>
        <end position="23"/>
    </location>
</feature>
<organism evidence="2 3">
    <name type="scientific">Mycena alexandri</name>
    <dbReference type="NCBI Taxonomy" id="1745969"/>
    <lineage>
        <taxon>Eukaryota</taxon>
        <taxon>Fungi</taxon>
        <taxon>Dikarya</taxon>
        <taxon>Basidiomycota</taxon>
        <taxon>Agaricomycotina</taxon>
        <taxon>Agaricomycetes</taxon>
        <taxon>Agaricomycetidae</taxon>
        <taxon>Agaricales</taxon>
        <taxon>Marasmiineae</taxon>
        <taxon>Mycenaceae</taxon>
        <taxon>Mycena</taxon>
    </lineage>
</organism>
<evidence type="ECO:0000313" key="3">
    <source>
        <dbReference type="Proteomes" id="UP001218188"/>
    </source>
</evidence>
<feature type="compositionally biased region" description="Polar residues" evidence="1">
    <location>
        <begin position="223"/>
        <end position="238"/>
    </location>
</feature>
<evidence type="ECO:0000256" key="1">
    <source>
        <dbReference type="SAM" id="MobiDB-lite"/>
    </source>
</evidence>